<feature type="domain" description="N-acetyltransferase" evidence="6">
    <location>
        <begin position="71"/>
        <end position="147"/>
    </location>
</feature>
<dbReference type="Proteomes" id="UP000410049">
    <property type="component" value="Unassembled WGS sequence"/>
</dbReference>
<dbReference type="PANTHER" id="PTHR36449:SF1">
    <property type="entry name" value="ACETYLTRANSFERASE"/>
    <property type="match status" value="1"/>
</dbReference>
<dbReference type="PANTHER" id="PTHR36449">
    <property type="entry name" value="ACETYLTRANSFERASE-RELATED"/>
    <property type="match status" value="1"/>
</dbReference>
<protein>
    <submittedName>
        <fullName evidence="7">N-acetyltransferase</fullName>
    </submittedName>
</protein>
<dbReference type="InterPro" id="IPR016181">
    <property type="entry name" value="Acyl_CoA_acyltransferase"/>
</dbReference>
<evidence type="ECO:0000256" key="4">
    <source>
        <dbReference type="ARBA" id="ARBA00023315"/>
    </source>
</evidence>
<accession>A0A5M9ZGJ5</accession>
<comment type="catalytic activity">
    <reaction evidence="5">
        <text>glycyl-tRNA(Gly) + acetyl-CoA = N-acetylglycyl-tRNA(Gly) + CoA + H(+)</text>
        <dbReference type="Rhea" id="RHEA:81867"/>
        <dbReference type="Rhea" id="RHEA-COMP:9683"/>
        <dbReference type="Rhea" id="RHEA-COMP:19766"/>
        <dbReference type="ChEBI" id="CHEBI:15378"/>
        <dbReference type="ChEBI" id="CHEBI:57287"/>
        <dbReference type="ChEBI" id="CHEBI:57288"/>
        <dbReference type="ChEBI" id="CHEBI:78522"/>
        <dbReference type="ChEBI" id="CHEBI:232036"/>
    </reaction>
</comment>
<reference evidence="7 8" key="1">
    <citation type="journal article" date="2019" name="Syst. Appl. Microbiol.">
        <title>Characterization of Bifidobacterium species in feaces of the Egyptian fruit bat: Description of B. vespertilionis sp. nov. and B. rousetti sp. nov.</title>
        <authorList>
            <person name="Modesto M."/>
            <person name="Satti M."/>
            <person name="Watanabe K."/>
            <person name="Puglisi E."/>
            <person name="Morelli L."/>
            <person name="Huang C.-H."/>
            <person name="Liou J.-S."/>
            <person name="Miyashita M."/>
            <person name="Tamura T."/>
            <person name="Saito S."/>
            <person name="Mori K."/>
            <person name="Huang L."/>
            <person name="Sciavilla P."/>
            <person name="Sandri C."/>
            <person name="Spiezio C."/>
            <person name="Vitali F."/>
            <person name="Cavalieri D."/>
            <person name="Perpetuini G."/>
            <person name="Tofalo R."/>
            <person name="Bonetti A."/>
            <person name="Arita M."/>
            <person name="Mattarelli P."/>
        </authorList>
    </citation>
    <scope>NUCLEOTIDE SEQUENCE [LARGE SCALE GENOMIC DNA]</scope>
    <source>
        <strain evidence="7 8">RST17</strain>
    </source>
</reference>
<organism evidence="7 8">
    <name type="scientific">Bifidobacterium myosotis</name>
    <dbReference type="NCBI Taxonomy" id="1630166"/>
    <lineage>
        <taxon>Bacteria</taxon>
        <taxon>Bacillati</taxon>
        <taxon>Actinomycetota</taxon>
        <taxon>Actinomycetes</taxon>
        <taxon>Bifidobacteriales</taxon>
        <taxon>Bifidobacteriaceae</taxon>
        <taxon>Bifidobacterium</taxon>
    </lineage>
</organism>
<dbReference type="GO" id="GO:0016747">
    <property type="term" value="F:acyltransferase activity, transferring groups other than amino-acyl groups"/>
    <property type="evidence" value="ECO:0007669"/>
    <property type="project" value="InterPro"/>
</dbReference>
<dbReference type="Gene3D" id="3.40.630.30">
    <property type="match status" value="1"/>
</dbReference>
<comment type="caution">
    <text evidence="7">The sequence shown here is derived from an EMBL/GenBank/DDBJ whole genome shotgun (WGS) entry which is preliminary data.</text>
</comment>
<dbReference type="Pfam" id="PF13508">
    <property type="entry name" value="Acetyltransf_7"/>
    <property type="match status" value="1"/>
</dbReference>
<dbReference type="AlphaFoldDB" id="A0A5M9ZGJ5"/>
<evidence type="ECO:0000256" key="5">
    <source>
        <dbReference type="ARBA" id="ARBA00049880"/>
    </source>
</evidence>
<keyword evidence="3 7" id="KW-0808">Transferase</keyword>
<evidence type="ECO:0000313" key="7">
    <source>
        <dbReference type="EMBL" id="KAA8826277.1"/>
    </source>
</evidence>
<dbReference type="RefSeq" id="WP_150380040.1">
    <property type="nucleotide sequence ID" value="NZ_RZUH01000011.1"/>
</dbReference>
<keyword evidence="4" id="KW-0012">Acyltransferase</keyword>
<evidence type="ECO:0000259" key="6">
    <source>
        <dbReference type="Pfam" id="PF13508"/>
    </source>
</evidence>
<keyword evidence="2" id="KW-1277">Toxin-antitoxin system</keyword>
<evidence type="ECO:0000256" key="1">
    <source>
        <dbReference type="ARBA" id="ARBA00022491"/>
    </source>
</evidence>
<keyword evidence="1" id="KW-0678">Repressor</keyword>
<sequence length="164" mass="18164">MDMTGFTRPRRLTSTDVITGFDCGLPLVNDWLSRHLKMASQQGTAVAYATFTDTGTLAGFYTLSAYSLERDETSGWLKRNSPNPIPVILLGMLGVDMRFQTKHLGSQLLRDATLRALNAAEIIGARALVVEPATQRAAEFYARYGFRHINDSAMMFTPLNIMSP</sequence>
<dbReference type="InterPro" id="IPR000182">
    <property type="entry name" value="GNAT_dom"/>
</dbReference>
<name>A0A5M9ZGJ5_9BIFI</name>
<proteinExistence type="predicted"/>
<dbReference type="EMBL" id="RZUH01000011">
    <property type="protein sequence ID" value="KAA8826277.1"/>
    <property type="molecule type" value="Genomic_DNA"/>
</dbReference>
<dbReference type="SUPFAM" id="SSF55729">
    <property type="entry name" value="Acyl-CoA N-acyltransferases (Nat)"/>
    <property type="match status" value="1"/>
</dbReference>
<evidence type="ECO:0000256" key="2">
    <source>
        <dbReference type="ARBA" id="ARBA00022649"/>
    </source>
</evidence>
<gene>
    <name evidence="7" type="ORF">EMO91_11280</name>
</gene>
<evidence type="ECO:0000313" key="8">
    <source>
        <dbReference type="Proteomes" id="UP000410049"/>
    </source>
</evidence>
<evidence type="ECO:0000256" key="3">
    <source>
        <dbReference type="ARBA" id="ARBA00022679"/>
    </source>
</evidence>